<feature type="compositionally biased region" description="Gly residues" evidence="1">
    <location>
        <begin position="98"/>
        <end position="107"/>
    </location>
</feature>
<evidence type="ECO:0000256" key="1">
    <source>
        <dbReference type="SAM" id="MobiDB-lite"/>
    </source>
</evidence>
<keyword evidence="2" id="KW-0378">Hydrolase</keyword>
<protein>
    <submittedName>
        <fullName evidence="2">Lipoprotein signal peptidase</fullName>
        <ecNumber evidence="2">3.4.23.36</ecNumber>
    </submittedName>
</protein>
<dbReference type="AlphaFoldDB" id="A0A6J4NLU2"/>
<dbReference type="EMBL" id="CADCUU010000050">
    <property type="protein sequence ID" value="CAA9388798.1"/>
    <property type="molecule type" value="Genomic_DNA"/>
</dbReference>
<organism evidence="2">
    <name type="scientific">uncultured Rubellimicrobium sp</name>
    <dbReference type="NCBI Taxonomy" id="543078"/>
    <lineage>
        <taxon>Bacteria</taxon>
        <taxon>Pseudomonadati</taxon>
        <taxon>Pseudomonadota</taxon>
        <taxon>Alphaproteobacteria</taxon>
        <taxon>Rhodobacterales</taxon>
        <taxon>Roseobacteraceae</taxon>
        <taxon>Rubellimicrobium</taxon>
        <taxon>environmental samples</taxon>
    </lineage>
</organism>
<proteinExistence type="predicted"/>
<reference evidence="2" key="1">
    <citation type="submission" date="2020-02" db="EMBL/GenBank/DDBJ databases">
        <authorList>
            <person name="Meier V. D."/>
        </authorList>
    </citation>
    <scope>NUCLEOTIDE SEQUENCE</scope>
    <source>
        <strain evidence="2">AVDCRST_MAG15</strain>
    </source>
</reference>
<evidence type="ECO:0000313" key="2">
    <source>
        <dbReference type="EMBL" id="CAA9388798.1"/>
    </source>
</evidence>
<feature type="region of interest" description="Disordered" evidence="1">
    <location>
        <begin position="98"/>
        <end position="124"/>
    </location>
</feature>
<dbReference type="EC" id="3.4.23.36" evidence="2"/>
<keyword evidence="2" id="KW-0449">Lipoprotein</keyword>
<accession>A0A6J4NLU2</accession>
<sequence>ATLAPAPAHAAHVLVGLLGLPPRPGHEMAGRPLDGPADADGDRPPAAAAEPAHGLEPGGELRALCRDRHALGAGGAGHRHIGLRDCLGLARGGRAAGPHLGGASGRGRAGERGGPHPLWGGGRLPEHELLRDRESLCVQRGRHRRLRGGAGARALCGAWERARCAREAREACKDGV</sequence>
<feature type="region of interest" description="Disordered" evidence="1">
    <location>
        <begin position="25"/>
        <end position="57"/>
    </location>
</feature>
<gene>
    <name evidence="2" type="ORF">AVDCRST_MAG15-318</name>
</gene>
<dbReference type="GO" id="GO:0004190">
    <property type="term" value="F:aspartic-type endopeptidase activity"/>
    <property type="evidence" value="ECO:0007669"/>
    <property type="project" value="UniProtKB-EC"/>
</dbReference>
<feature type="non-terminal residue" evidence="2">
    <location>
        <position position="1"/>
    </location>
</feature>
<feature type="compositionally biased region" description="Low complexity" evidence="1">
    <location>
        <begin position="30"/>
        <end position="57"/>
    </location>
</feature>
<feature type="non-terminal residue" evidence="2">
    <location>
        <position position="176"/>
    </location>
</feature>
<name>A0A6J4NLU2_9RHOB</name>